<organism evidence="8 9">
    <name type="scientific">Flavobacterium seoulense</name>
    <dbReference type="NCBI Taxonomy" id="1492738"/>
    <lineage>
        <taxon>Bacteria</taxon>
        <taxon>Pseudomonadati</taxon>
        <taxon>Bacteroidota</taxon>
        <taxon>Flavobacteriia</taxon>
        <taxon>Flavobacteriales</taxon>
        <taxon>Flavobacteriaceae</taxon>
        <taxon>Flavobacterium</taxon>
    </lineage>
</organism>
<gene>
    <name evidence="8" type="ORF">FEM21_10310</name>
</gene>
<evidence type="ECO:0000259" key="6">
    <source>
        <dbReference type="Pfam" id="PF07980"/>
    </source>
</evidence>
<dbReference type="Gene3D" id="1.25.40.390">
    <property type="match status" value="1"/>
</dbReference>
<comment type="caution">
    <text evidence="8">The sequence shown here is derived from an EMBL/GenBank/DDBJ whole genome shotgun (WGS) entry which is preliminary data.</text>
</comment>
<dbReference type="Proteomes" id="UP000027064">
    <property type="component" value="Unassembled WGS sequence"/>
</dbReference>
<accession>A0A066WYY2</accession>
<evidence type="ECO:0000256" key="4">
    <source>
        <dbReference type="ARBA" id="ARBA00023136"/>
    </source>
</evidence>
<comment type="similarity">
    <text evidence="2">Belongs to the SusD family.</text>
</comment>
<reference evidence="8 9" key="1">
    <citation type="submission" date="2014-05" db="EMBL/GenBank/DDBJ databases">
        <title>Genome Sequence of Flavobacterium sp. EM1321.</title>
        <authorList>
            <person name="Shin S.-K."/>
            <person name="Yi H."/>
        </authorList>
    </citation>
    <scope>NUCLEOTIDE SEQUENCE [LARGE SCALE GENOMIC DNA]</scope>
    <source>
        <strain evidence="8 9">EM1321</strain>
    </source>
</reference>
<evidence type="ECO:0000256" key="3">
    <source>
        <dbReference type="ARBA" id="ARBA00022729"/>
    </source>
</evidence>
<evidence type="ECO:0000259" key="7">
    <source>
        <dbReference type="Pfam" id="PF14322"/>
    </source>
</evidence>
<dbReference type="RefSeq" id="WP_035658594.1">
    <property type="nucleotide sequence ID" value="NZ_JNCA01000009.1"/>
</dbReference>
<feature type="domain" description="RagB/SusD" evidence="6">
    <location>
        <begin position="403"/>
        <end position="520"/>
    </location>
</feature>
<dbReference type="SUPFAM" id="SSF48452">
    <property type="entry name" value="TPR-like"/>
    <property type="match status" value="1"/>
</dbReference>
<dbReference type="GO" id="GO:0009279">
    <property type="term" value="C:cell outer membrane"/>
    <property type="evidence" value="ECO:0007669"/>
    <property type="project" value="UniProtKB-SubCell"/>
</dbReference>
<dbReference type="eggNOG" id="COG0702">
    <property type="taxonomic scope" value="Bacteria"/>
</dbReference>
<keyword evidence="4" id="KW-0472">Membrane</keyword>
<dbReference type="Pfam" id="PF07980">
    <property type="entry name" value="SusD_RagB"/>
    <property type="match status" value="1"/>
</dbReference>
<dbReference type="EMBL" id="JNCA01000009">
    <property type="protein sequence ID" value="KDN55840.1"/>
    <property type="molecule type" value="Genomic_DNA"/>
</dbReference>
<dbReference type="InterPro" id="IPR012944">
    <property type="entry name" value="SusD_RagB_dom"/>
</dbReference>
<feature type="domain" description="SusD-like N-terminal" evidence="7">
    <location>
        <begin position="101"/>
        <end position="230"/>
    </location>
</feature>
<keyword evidence="9" id="KW-1185">Reference proteome</keyword>
<evidence type="ECO:0000256" key="5">
    <source>
        <dbReference type="ARBA" id="ARBA00023237"/>
    </source>
</evidence>
<keyword evidence="5" id="KW-0998">Cell outer membrane</keyword>
<keyword evidence="3" id="KW-0732">Signal</keyword>
<dbReference type="OrthoDB" id="5694214at2"/>
<comment type="subcellular location">
    <subcellularLocation>
        <location evidence="1">Cell outer membrane</location>
    </subcellularLocation>
</comment>
<dbReference type="PATRIC" id="fig|1492738.3.peg.1024"/>
<dbReference type="Pfam" id="PF14322">
    <property type="entry name" value="SusD-like_3"/>
    <property type="match status" value="1"/>
</dbReference>
<protein>
    <submittedName>
        <fullName evidence="8">Carbohydrate-binding protein SusD</fullName>
    </submittedName>
</protein>
<dbReference type="AlphaFoldDB" id="A0A066WYY2"/>
<evidence type="ECO:0000256" key="2">
    <source>
        <dbReference type="ARBA" id="ARBA00006275"/>
    </source>
</evidence>
<dbReference type="InterPro" id="IPR033985">
    <property type="entry name" value="SusD-like_N"/>
</dbReference>
<sequence>MKRHIIILGLVVAGFLGSCQELDSDFLESPAISTLDESVIFSSADLAKGAVDGIKDQFGQTNSYRGRFLPYYGLNTDAEWNLNLGAGDAGADLSNYNATPTNSVMNIDPLGNLNSLSTWGIMYSGIERANICIRGLRRFGNPEPGTDLGYLLGESLTLRAVYYADLLKAFGDVVARFEPINSETLYLAKSSRDVVYKQIIADLGEAEALVPWPNETANTNTTEKVNKTFVKALRARLALAASGFQRYPDAVRRSTDPELSVEKMYQLALDECRSILSNSSAGHLESSFETLWKKYNQENITAGGESLWEIPFASGRGRMLFTFAVKHSGVDQWQAQGARGGASGPLPTVFYDFDQADSRRDVTCVPYRWGTPVDKVAKQELVKLDTWYFGKFRYEWMTRFVTSSNDDGVNKIYMRYAEVLLMAAETANELEGPAAAAPYLKQIRQRAFAPAVQAVKVDAYVNALTSKTAMFDAIVKEHKFEFTGEMERKQALIRWNLLKTNLEEAKVKMTNLKNRSGEYADVPTTLYYKYKEDNVTLDIYGLNRGETVSPGVEYSSFDWTKFDDEASKPKVINLFKVGVNPDDRQFWPIWQVYISGSNGKLTNDYNY</sequence>
<evidence type="ECO:0000313" key="8">
    <source>
        <dbReference type="EMBL" id="KDN55840.1"/>
    </source>
</evidence>
<dbReference type="InterPro" id="IPR011990">
    <property type="entry name" value="TPR-like_helical_dom_sf"/>
</dbReference>
<dbReference type="STRING" id="1492738.FEM21_10310"/>
<evidence type="ECO:0000313" key="9">
    <source>
        <dbReference type="Proteomes" id="UP000027064"/>
    </source>
</evidence>
<name>A0A066WYY2_9FLAO</name>
<dbReference type="PROSITE" id="PS51257">
    <property type="entry name" value="PROKAR_LIPOPROTEIN"/>
    <property type="match status" value="1"/>
</dbReference>
<proteinExistence type="inferred from homology"/>
<evidence type="ECO:0000256" key="1">
    <source>
        <dbReference type="ARBA" id="ARBA00004442"/>
    </source>
</evidence>